<feature type="transmembrane region" description="Helical" evidence="5">
    <location>
        <begin position="102"/>
        <end position="123"/>
    </location>
</feature>
<feature type="signal peptide" evidence="6">
    <location>
        <begin position="1"/>
        <end position="23"/>
    </location>
</feature>
<feature type="transmembrane region" description="Helical" evidence="5">
    <location>
        <begin position="186"/>
        <end position="206"/>
    </location>
</feature>
<dbReference type="GeneID" id="100367699"/>
<dbReference type="InterPro" id="IPR019372">
    <property type="entry name" value="LHFPL"/>
</dbReference>
<protein>
    <submittedName>
        <fullName evidence="8">Lipoma HMGIC fusion partner-like 2 protein-like</fullName>
    </submittedName>
</protein>
<comment type="subcellular location">
    <subcellularLocation>
        <location evidence="1">Membrane</location>
        <topology evidence="1">Multi-pass membrane protein</topology>
    </subcellularLocation>
</comment>
<name>A0ABM0GZY1_SACKO</name>
<dbReference type="Pfam" id="PF10242">
    <property type="entry name" value="L_HMGIC_fpl"/>
    <property type="match status" value="1"/>
</dbReference>
<evidence type="ECO:0000313" key="8">
    <source>
        <dbReference type="RefSeq" id="XP_002741131.1"/>
    </source>
</evidence>
<keyword evidence="3 5" id="KW-1133">Transmembrane helix</keyword>
<dbReference type="RefSeq" id="XP_002741131.1">
    <property type="nucleotide sequence ID" value="XM_002741085.2"/>
</dbReference>
<evidence type="ECO:0000256" key="4">
    <source>
        <dbReference type="ARBA" id="ARBA00023136"/>
    </source>
</evidence>
<reference evidence="8" key="1">
    <citation type="submission" date="2025-08" db="UniProtKB">
        <authorList>
            <consortium name="RefSeq"/>
        </authorList>
    </citation>
    <scope>IDENTIFICATION</scope>
    <source>
        <tissue evidence="8">Testes</tissue>
    </source>
</reference>
<evidence type="ECO:0000256" key="5">
    <source>
        <dbReference type="SAM" id="Phobius"/>
    </source>
</evidence>
<keyword evidence="7" id="KW-1185">Reference proteome</keyword>
<dbReference type="PANTHER" id="PTHR12489">
    <property type="entry name" value="LIPOMA HMGIC FUSION PARTNER-LIKE PROTEIN"/>
    <property type="match status" value="1"/>
</dbReference>
<organism evidence="7 8">
    <name type="scientific">Saccoglossus kowalevskii</name>
    <name type="common">Acorn worm</name>
    <dbReference type="NCBI Taxonomy" id="10224"/>
    <lineage>
        <taxon>Eukaryota</taxon>
        <taxon>Metazoa</taxon>
        <taxon>Hemichordata</taxon>
        <taxon>Enteropneusta</taxon>
        <taxon>Harrimaniidae</taxon>
        <taxon>Saccoglossus</taxon>
    </lineage>
</organism>
<accession>A0ABM0GZY1</accession>
<sequence>MCYVIMTCRSLLWTLLSLAAALAMSAAVITPQWLIGKPQKIGLSTDDDLSTRQYSDLNDDYYTPSIGIYNRCTKLHKFEEFVDNCATYVNGFSELPSNYWKASTVFLAIGLLLLCMVVMTSVFSCCIRSLCKKSIFTISGLLQAIAGLFLILGLVLYPAGWGAPRIKELCGEDAGAFQIGDCHPGWAFYTAIGATCLAFVCAVLSIQADASTSSDKVQSEILEGKNLICLP</sequence>
<keyword evidence="4 5" id="KW-0472">Membrane</keyword>
<gene>
    <name evidence="8" type="primary">LOC100367699</name>
</gene>
<feature type="chain" id="PRO_5046803542" evidence="6">
    <location>
        <begin position="24"/>
        <end position="231"/>
    </location>
</feature>
<dbReference type="Gene3D" id="1.20.140.150">
    <property type="match status" value="1"/>
</dbReference>
<evidence type="ECO:0000256" key="6">
    <source>
        <dbReference type="SAM" id="SignalP"/>
    </source>
</evidence>
<keyword evidence="6" id="KW-0732">Signal</keyword>
<dbReference type="PANTHER" id="PTHR12489:SF19">
    <property type="entry name" value="LHFPL TETRASPAN SUBFAMILY MEMBER 2 PROTEIN"/>
    <property type="match status" value="1"/>
</dbReference>
<proteinExistence type="predicted"/>
<evidence type="ECO:0000256" key="2">
    <source>
        <dbReference type="ARBA" id="ARBA00022692"/>
    </source>
</evidence>
<evidence type="ECO:0000313" key="7">
    <source>
        <dbReference type="Proteomes" id="UP000694865"/>
    </source>
</evidence>
<evidence type="ECO:0000256" key="3">
    <source>
        <dbReference type="ARBA" id="ARBA00022989"/>
    </source>
</evidence>
<keyword evidence="2 5" id="KW-0812">Transmembrane</keyword>
<feature type="transmembrane region" description="Helical" evidence="5">
    <location>
        <begin position="135"/>
        <end position="157"/>
    </location>
</feature>
<evidence type="ECO:0000256" key="1">
    <source>
        <dbReference type="ARBA" id="ARBA00004141"/>
    </source>
</evidence>
<dbReference type="Proteomes" id="UP000694865">
    <property type="component" value="Unplaced"/>
</dbReference>